<protein>
    <submittedName>
        <fullName evidence="2">Uncharacterized protein</fullName>
    </submittedName>
</protein>
<evidence type="ECO:0000256" key="1">
    <source>
        <dbReference type="SAM" id="MobiDB-lite"/>
    </source>
</evidence>
<keyword evidence="3" id="KW-1185">Reference proteome</keyword>
<dbReference type="AlphaFoldDB" id="A0A194UZ81"/>
<feature type="region of interest" description="Disordered" evidence="1">
    <location>
        <begin position="26"/>
        <end position="45"/>
    </location>
</feature>
<name>A0A194UZ81_CYTMA</name>
<dbReference type="Proteomes" id="UP000078576">
    <property type="component" value="Unassembled WGS sequence"/>
</dbReference>
<proteinExistence type="predicted"/>
<dbReference type="EMBL" id="KN714694">
    <property type="protein sequence ID" value="KUI56995.1"/>
    <property type="molecule type" value="Genomic_DNA"/>
</dbReference>
<sequence length="74" mass="7825">MQEDFGLSDRMLASVHCSGRIAQADKPASDSFVHASEDGEDGAATLPAKLPDVELMKIFFVGTQGEERRGSGVG</sequence>
<organism evidence="2 3">
    <name type="scientific">Cytospora mali</name>
    <name type="common">Apple Valsa canker fungus</name>
    <name type="synonym">Valsa mali</name>
    <dbReference type="NCBI Taxonomy" id="578113"/>
    <lineage>
        <taxon>Eukaryota</taxon>
        <taxon>Fungi</taxon>
        <taxon>Dikarya</taxon>
        <taxon>Ascomycota</taxon>
        <taxon>Pezizomycotina</taxon>
        <taxon>Sordariomycetes</taxon>
        <taxon>Sordariomycetidae</taxon>
        <taxon>Diaporthales</taxon>
        <taxon>Cytosporaceae</taxon>
        <taxon>Cytospora</taxon>
    </lineage>
</organism>
<gene>
    <name evidence="2" type="ORF">VP1G_10857</name>
</gene>
<evidence type="ECO:0000313" key="2">
    <source>
        <dbReference type="EMBL" id="KUI56995.1"/>
    </source>
</evidence>
<reference evidence="3" key="1">
    <citation type="submission" date="2014-12" db="EMBL/GenBank/DDBJ databases">
        <title>Genome Sequence of Valsa Canker Pathogens Uncovers a Specific Adaption of Colonization on Woody Bark.</title>
        <authorList>
            <person name="Yin Z."/>
            <person name="Liu H."/>
            <person name="Gao X."/>
            <person name="Li Z."/>
            <person name="Song N."/>
            <person name="Ke X."/>
            <person name="Dai Q."/>
            <person name="Wu Y."/>
            <person name="Sun Y."/>
            <person name="Xu J.-R."/>
            <person name="Kang Z.K."/>
            <person name="Wang L."/>
            <person name="Huang L."/>
        </authorList>
    </citation>
    <scope>NUCLEOTIDE SEQUENCE [LARGE SCALE GENOMIC DNA]</scope>
    <source>
        <strain evidence="3">SXYL134</strain>
    </source>
</reference>
<evidence type="ECO:0000313" key="3">
    <source>
        <dbReference type="Proteomes" id="UP000078576"/>
    </source>
</evidence>
<accession>A0A194UZ81</accession>